<dbReference type="OMA" id="NDHVENH"/>
<dbReference type="PROSITE" id="PS00028">
    <property type="entry name" value="ZINC_FINGER_C2H2_1"/>
    <property type="match status" value="1"/>
</dbReference>
<dbReference type="RefSeq" id="XP_038077961.1">
    <property type="nucleotide sequence ID" value="XM_038222033.1"/>
</dbReference>
<dbReference type="OrthoDB" id="288987at2759"/>
<name>A0A914BPT0_PATMI</name>
<reference evidence="5" key="1">
    <citation type="submission" date="2022-11" db="UniProtKB">
        <authorList>
            <consortium name="EnsemblMetazoa"/>
        </authorList>
    </citation>
    <scope>IDENTIFICATION</scope>
</reference>
<accession>A0A914BPT0</accession>
<dbReference type="EnsemblMetazoa" id="XM_038222032.1">
    <property type="protein sequence ID" value="XP_038077960.1"/>
    <property type="gene ID" value="LOC119745575"/>
</dbReference>
<dbReference type="CTD" id="221302"/>
<dbReference type="Gene3D" id="3.90.70.130">
    <property type="match status" value="1"/>
</dbReference>
<organism evidence="5 6">
    <name type="scientific">Patiria miniata</name>
    <name type="common">Bat star</name>
    <name type="synonym">Asterina miniata</name>
    <dbReference type="NCBI Taxonomy" id="46514"/>
    <lineage>
        <taxon>Eukaryota</taxon>
        <taxon>Metazoa</taxon>
        <taxon>Echinodermata</taxon>
        <taxon>Eleutherozoa</taxon>
        <taxon>Asterozoa</taxon>
        <taxon>Asteroidea</taxon>
        <taxon>Valvatacea</taxon>
        <taxon>Valvatida</taxon>
        <taxon>Asterinidae</taxon>
        <taxon>Patiria</taxon>
    </lineage>
</organism>
<feature type="compositionally biased region" description="Polar residues" evidence="3">
    <location>
        <begin position="444"/>
        <end position="456"/>
    </location>
</feature>
<evidence type="ECO:0000259" key="4">
    <source>
        <dbReference type="PROSITE" id="PS00028"/>
    </source>
</evidence>
<dbReference type="InterPro" id="IPR012462">
    <property type="entry name" value="UFSP1/2_DUB_cat"/>
</dbReference>
<feature type="region of interest" description="Disordered" evidence="3">
    <location>
        <begin position="291"/>
        <end position="324"/>
    </location>
</feature>
<feature type="region of interest" description="Disordered" evidence="3">
    <location>
        <begin position="216"/>
        <end position="276"/>
    </location>
</feature>
<feature type="compositionally biased region" description="Basic and acidic residues" evidence="3">
    <location>
        <begin position="137"/>
        <end position="148"/>
    </location>
</feature>
<dbReference type="InterPro" id="IPR036236">
    <property type="entry name" value="Znf_C2H2_sf"/>
</dbReference>
<feature type="compositionally biased region" description="Basic and acidic residues" evidence="3">
    <location>
        <begin position="491"/>
        <end position="506"/>
    </location>
</feature>
<evidence type="ECO:0000256" key="1">
    <source>
        <dbReference type="ARBA" id="ARBA00008552"/>
    </source>
</evidence>
<feature type="region of interest" description="Disordered" evidence="3">
    <location>
        <begin position="423"/>
        <end position="460"/>
    </location>
</feature>
<dbReference type="SUPFAM" id="SSF57667">
    <property type="entry name" value="beta-beta-alpha zinc fingers"/>
    <property type="match status" value="1"/>
</dbReference>
<evidence type="ECO:0000313" key="6">
    <source>
        <dbReference type="Proteomes" id="UP000887568"/>
    </source>
</evidence>
<feature type="compositionally biased region" description="Low complexity" evidence="3">
    <location>
        <begin position="242"/>
        <end position="276"/>
    </location>
</feature>
<proteinExistence type="inferred from homology"/>
<dbReference type="EnsemblMetazoa" id="XM_038222033.1">
    <property type="protein sequence ID" value="XP_038077961.1"/>
    <property type="gene ID" value="LOC119745575"/>
</dbReference>
<feature type="region of interest" description="Disordered" evidence="3">
    <location>
        <begin position="135"/>
        <end position="164"/>
    </location>
</feature>
<dbReference type="PANTHER" id="PTHR48153">
    <property type="entry name" value="UFM1-SPECIFIC PROTEASE 2"/>
    <property type="match status" value="1"/>
</dbReference>
<dbReference type="GO" id="GO:0071567">
    <property type="term" value="F:deUFMylase activity"/>
    <property type="evidence" value="ECO:0007669"/>
    <property type="project" value="UniProtKB-ARBA"/>
</dbReference>
<feature type="domain" description="C2H2-type" evidence="4">
    <location>
        <begin position="10"/>
        <end position="31"/>
    </location>
</feature>
<feature type="region of interest" description="Disordered" evidence="3">
    <location>
        <begin position="481"/>
        <end position="506"/>
    </location>
</feature>
<dbReference type="SMART" id="SM00355">
    <property type="entry name" value="ZnF_C2H2"/>
    <property type="match status" value="5"/>
</dbReference>
<dbReference type="Proteomes" id="UP000887568">
    <property type="component" value="Unplaced"/>
</dbReference>
<protein>
    <recommendedName>
        <fullName evidence="4">C2H2-type domain-containing protein</fullName>
    </recommendedName>
</protein>
<dbReference type="RefSeq" id="XP_038077960.1">
    <property type="nucleotide sequence ID" value="XM_038222032.1"/>
</dbReference>
<dbReference type="GeneID" id="119745575"/>
<dbReference type="Gene3D" id="3.30.160.60">
    <property type="entry name" value="Classic Zinc Finger"/>
    <property type="match status" value="1"/>
</dbReference>
<evidence type="ECO:0000256" key="2">
    <source>
        <dbReference type="ARBA" id="ARBA00022801"/>
    </source>
</evidence>
<dbReference type="InterPro" id="IPR013087">
    <property type="entry name" value="Znf_C2H2_type"/>
</dbReference>
<keyword evidence="2" id="KW-0378">Hydrolase</keyword>
<evidence type="ECO:0000313" key="5">
    <source>
        <dbReference type="EnsemblMetazoa" id="XP_038077960.1"/>
    </source>
</evidence>
<dbReference type="PANTHER" id="PTHR48153:SF4">
    <property type="entry name" value="UBIQUITIN CARBOXYL-TERMINAL HYDROLASE MUG105"/>
    <property type="match status" value="1"/>
</dbReference>
<dbReference type="Pfam" id="PF07910">
    <property type="entry name" value="Peptidase_C78"/>
    <property type="match status" value="1"/>
</dbReference>
<evidence type="ECO:0000256" key="3">
    <source>
        <dbReference type="SAM" id="MobiDB-lite"/>
    </source>
</evidence>
<sequence>MASTLQGFNCEICGQECLTEGNLRTHMLLDHEENAGSCPMCDLRHLTLEELHLHVNTAHSTVLSPGRLGQEDSASSLVQKASSLVDHCPNSNGSSESVDYELKMRKFDPNESMEGCQNSEEERCESSFTIAGASQAVDRRKLPADSEVTKTTSDPSTRRDGEKVKSRPCACSFGLSENMETDGKGSSESSCSNEQCLLNGYANSNCCDTVGKPSRMEDSCADSESEPPNQGKILERKRSRSKAQLSSSSASSSAADVSSTAGDSTDRSSLSSQTSTASPFKKLLRIFSPSKSTRKKVVKDTGASGVSSMKETDDQNLDQDNDISDPECPFCDISGLDPDAMMRHIESKHSNFLASPCVEKQPAQNGNQWNTSMIQKPKIPKPTLLSLSKQAQNLDTVITCPICGLGSFDPDFLTVHVNTEHAISDDSRDQLATAPSPFDDEAGPSTSASSNPQQSVCPVCGMGGLNPTSLNDHVEGHFEVKGQESVSSDRQLAKKLAEEERQLQERQQRETFKQLQAKYGMDEVGSHKQQSEQDLEKAVTRGQITVSDYNQRKTSLKRSLAVGVDDGKSRTSGLIQKMVTYYTDQTTPGLSYVRLCSDTDHYSSTYGDKGWGCGYRNLHMLLSSLVRIDEYRQVLFSGQNAIPSISKLQQLIEAAWAKGFDPQGREQLGGRVANTRKWIGATEITAVLSSLRAKCRLVDFHTPTGRGGTHPLMFEWVRDYFGKPGAAALKLRVLGNNATRRESIQTRKTPLYLQHEGHSRTIIGCEVHKDSSIRLLLFDPSYKVIDGQGLGSAKLDAYAMRPIRKSLTQMKAKQYQIVSVDRLMTSDQEYEQSKVLRSERKP</sequence>
<dbReference type="AlphaFoldDB" id="A0A914BPT0"/>
<keyword evidence="6" id="KW-1185">Reference proteome</keyword>
<comment type="similarity">
    <text evidence="1">Belongs to the peptidase C78 family.</text>
</comment>
<feature type="compositionally biased region" description="Acidic residues" evidence="3">
    <location>
        <begin position="314"/>
        <end position="324"/>
    </location>
</feature>